<evidence type="ECO:0000313" key="3">
    <source>
        <dbReference type="Proteomes" id="UP000217545"/>
    </source>
</evidence>
<gene>
    <name evidence="2" type="ORF">PhaeoP63_04224</name>
</gene>
<dbReference type="InterPro" id="IPR021251">
    <property type="entry name" value="DUF2793"/>
</dbReference>
<evidence type="ECO:0000313" key="2">
    <source>
        <dbReference type="EMBL" id="ATF08255.1"/>
    </source>
</evidence>
<organism evidence="2 3">
    <name type="scientific">Phaeobacter gallaeciensis</name>
    <dbReference type="NCBI Taxonomy" id="60890"/>
    <lineage>
        <taxon>Bacteria</taxon>
        <taxon>Pseudomonadati</taxon>
        <taxon>Pseudomonadota</taxon>
        <taxon>Alphaproteobacteria</taxon>
        <taxon>Rhodobacterales</taxon>
        <taxon>Roseobacteraceae</taxon>
        <taxon>Phaeobacter</taxon>
    </lineage>
</organism>
<sequence>MSESLPQTLPETSPRLALPYLMPAQAQKHVTHNEALRMLDALVQLRLEAFDATTPPATPAEGAAYGLADSPADAWAGQGGRLAIWQEAAWQFLTPQPGWRAWVPADQALRVWNGTAWGLPPLTGDRLERLGIATDADASNRLSLRSPASLLSHDGGGHQLKINKATDSDTASLLFQSNWAGHAEIGLAGNTDFTVKLSPDGSSWDAAMVLKSANGRAGFGTYDPGARLEVQGDDSTLLALTATGSAQDYLTAGDGSGAMFRLSQNGNGYCDGAWSGGGADYAEFFEWLDGNPEGEDRRGISVVLEGDRIRAAQPGETPMGVISTTPSILGNDDGGRWQGRSLRDGFGAILRDTGGAPCLNPAYDPTCPYRSRAERVEWDMVGLLGRLRLRAGQPTDPRWIRLRAVPAGKTTPPEGLEDWLIR</sequence>
<proteinExistence type="predicted"/>
<name>A0AAD0EF71_9RHOB</name>
<keyword evidence="2" id="KW-0614">Plasmid</keyword>
<dbReference type="AlphaFoldDB" id="A0AAD0EF71"/>
<dbReference type="Proteomes" id="UP000217545">
    <property type="component" value="Plasmid pP63_e"/>
</dbReference>
<dbReference type="RefSeq" id="WP_024099265.1">
    <property type="nucleotide sequence ID" value="NZ_CP010593.1"/>
</dbReference>
<geneLocation type="plasmid" evidence="3">
    <name>pp63_e</name>
</geneLocation>
<evidence type="ECO:0000259" key="1">
    <source>
        <dbReference type="Pfam" id="PF11962"/>
    </source>
</evidence>
<dbReference type="Pfam" id="PF10983">
    <property type="entry name" value="DUF2793"/>
    <property type="match status" value="1"/>
</dbReference>
<accession>A0AAD0EF71</accession>
<dbReference type="GeneID" id="31848689"/>
<feature type="domain" description="Peptidase G2 IMC autoproteolytic cleavage" evidence="1">
    <location>
        <begin position="261"/>
        <end position="391"/>
    </location>
</feature>
<dbReference type="Pfam" id="PF11962">
    <property type="entry name" value="Peptidase_G2"/>
    <property type="match status" value="1"/>
</dbReference>
<protein>
    <recommendedName>
        <fullName evidence="1">Peptidase G2 IMC autoproteolytic cleavage domain-containing protein</fullName>
    </recommendedName>
</protein>
<dbReference type="InterPro" id="IPR021865">
    <property type="entry name" value="Peptidase_G2"/>
</dbReference>
<dbReference type="EMBL" id="CP010789">
    <property type="protein sequence ID" value="ATF08255.1"/>
    <property type="molecule type" value="Genomic_DNA"/>
</dbReference>
<reference evidence="2 3" key="1">
    <citation type="journal article" date="2017" name="Front. Microbiol.">
        <title>Phaeobacter piscinae sp. nov., a species of the Roseobacter group and potential aquaculture probiont.</title>
        <authorList>
            <person name="Sonnenschein E.C."/>
            <person name="Phippen C.B.W."/>
            <person name="Nielsen K.F."/>
            <person name="Mateiu R.V."/>
            <person name="Melchiorsen J."/>
            <person name="Gram L."/>
            <person name="Overmann J."/>
            <person name="Freese H.M."/>
        </authorList>
    </citation>
    <scope>NUCLEOTIDE SEQUENCE [LARGE SCALE GENOMIC DNA]</scope>
    <source>
        <strain evidence="2 3">P63</strain>
    </source>
</reference>
<dbReference type="Gene3D" id="2.40.300.10">
    <property type="entry name" value="Head decoration protein D"/>
    <property type="match status" value="1"/>
</dbReference>
<dbReference type="Gene3D" id="4.10.80.40">
    <property type="entry name" value="succinate dehydrogenase protein domain"/>
    <property type="match status" value="1"/>
</dbReference>